<keyword evidence="2" id="KW-1185">Reference proteome</keyword>
<dbReference type="AlphaFoldDB" id="A0A1M6BL01"/>
<dbReference type="EMBL" id="FQXZ01000042">
    <property type="protein sequence ID" value="SHI49391.1"/>
    <property type="molecule type" value="Genomic_DNA"/>
</dbReference>
<gene>
    <name evidence="1" type="ORF">VA7868_03824</name>
</gene>
<dbReference type="RefSeq" id="WP_073605439.1">
    <property type="nucleotide sequence ID" value="NZ_FQXZ01000042.1"/>
</dbReference>
<proteinExistence type="predicted"/>
<sequence length="183" mass="21810">MTEEYVSFFKELGKSAMIQFSAMSGTEQLVGWFPVIPLNEENSIWLGISDSGIWVIKKELKLMALDNEDRYKYLIVLLEYSFDDIKDKIDELDLNEFLKEKIIFYFPFKNIIQVAFKYGSNYWIELALNWYVNMDIKDRIVFFDSLNEVVLNKSISQRTRHYVLSEIKKMSLLKKNKNDMDMY</sequence>
<reference evidence="1 2" key="1">
    <citation type="submission" date="2016-11" db="EMBL/GenBank/DDBJ databases">
        <authorList>
            <person name="Jaros S."/>
            <person name="Januszkiewicz K."/>
            <person name="Wedrychowicz H."/>
        </authorList>
    </citation>
    <scope>NUCLEOTIDE SEQUENCE [LARGE SCALE GENOMIC DNA]</scope>
    <source>
        <strain evidence="1 2">CECT 7868</strain>
    </source>
</reference>
<evidence type="ECO:0000313" key="2">
    <source>
        <dbReference type="Proteomes" id="UP000184608"/>
    </source>
</evidence>
<dbReference type="Proteomes" id="UP000184608">
    <property type="component" value="Unassembled WGS sequence"/>
</dbReference>
<organism evidence="1 2">
    <name type="scientific">Vibrio aerogenes CECT 7868</name>
    <dbReference type="NCBI Taxonomy" id="1216006"/>
    <lineage>
        <taxon>Bacteria</taxon>
        <taxon>Pseudomonadati</taxon>
        <taxon>Pseudomonadota</taxon>
        <taxon>Gammaproteobacteria</taxon>
        <taxon>Vibrionales</taxon>
        <taxon>Vibrionaceae</taxon>
        <taxon>Vibrio</taxon>
    </lineage>
</organism>
<dbReference type="OrthoDB" id="8394313at2"/>
<dbReference type="STRING" id="1216006.VA7868_03824"/>
<name>A0A1M6BL01_9VIBR</name>
<protein>
    <submittedName>
        <fullName evidence="1">Uncharacterized protein</fullName>
    </submittedName>
</protein>
<accession>A0A1M6BL01</accession>
<evidence type="ECO:0000313" key="1">
    <source>
        <dbReference type="EMBL" id="SHI49391.1"/>
    </source>
</evidence>